<keyword evidence="2" id="KW-1185">Reference proteome</keyword>
<dbReference type="EMBL" id="JASPKZ010003435">
    <property type="protein sequence ID" value="KAJ9593476.1"/>
    <property type="molecule type" value="Genomic_DNA"/>
</dbReference>
<dbReference type="Proteomes" id="UP001233999">
    <property type="component" value="Unassembled WGS sequence"/>
</dbReference>
<dbReference type="InterPro" id="IPR016187">
    <property type="entry name" value="CTDL_fold"/>
</dbReference>
<organism evidence="1 2">
    <name type="scientific">Diploptera punctata</name>
    <name type="common">Pacific beetle cockroach</name>
    <dbReference type="NCBI Taxonomy" id="6984"/>
    <lineage>
        <taxon>Eukaryota</taxon>
        <taxon>Metazoa</taxon>
        <taxon>Ecdysozoa</taxon>
        <taxon>Arthropoda</taxon>
        <taxon>Hexapoda</taxon>
        <taxon>Insecta</taxon>
        <taxon>Pterygota</taxon>
        <taxon>Neoptera</taxon>
        <taxon>Polyneoptera</taxon>
        <taxon>Dictyoptera</taxon>
        <taxon>Blattodea</taxon>
        <taxon>Blaberoidea</taxon>
        <taxon>Blaberidae</taxon>
        <taxon>Diplopterinae</taxon>
        <taxon>Diploptera</taxon>
    </lineage>
</organism>
<dbReference type="SUPFAM" id="SSF56436">
    <property type="entry name" value="C-type lectin-like"/>
    <property type="match status" value="1"/>
</dbReference>
<name>A0AAD8A7J0_DIPPU</name>
<reference evidence="1" key="2">
    <citation type="submission" date="2023-05" db="EMBL/GenBank/DDBJ databases">
        <authorList>
            <person name="Fouks B."/>
        </authorList>
    </citation>
    <scope>NUCLEOTIDE SEQUENCE</scope>
    <source>
        <strain evidence="1">Stay&amp;Tobe</strain>
        <tissue evidence="1">Testes</tissue>
    </source>
</reference>
<sequence>MALKPARFQIQRLQSLDERFICIDQPDEHVLVGLPVGPNGEYYQDFQAIQGYNSLPGCQASKTVELTQVRNRVPVGYVHLPGSGYYKYHSQHKKFNDARRICALEGGQLAFFNSEAEAKVVAGLPDHELSGTNDLYDEGQFVTVLGPTRHRIQVAAPLRVKRGAYWNTVV</sequence>
<comment type="caution">
    <text evidence="1">The sequence shown here is derived from an EMBL/GenBank/DDBJ whole genome shotgun (WGS) entry which is preliminary data.</text>
</comment>
<protein>
    <recommendedName>
        <fullName evidence="3">C-type lectin domain-containing protein</fullName>
    </recommendedName>
</protein>
<evidence type="ECO:0000313" key="1">
    <source>
        <dbReference type="EMBL" id="KAJ9593476.1"/>
    </source>
</evidence>
<dbReference type="AlphaFoldDB" id="A0AAD8A7J0"/>
<accession>A0AAD8A7J0</accession>
<reference evidence="1" key="1">
    <citation type="journal article" date="2023" name="IScience">
        <title>Live-bearing cockroach genome reveals convergent evolutionary mechanisms linked to viviparity in insects and beyond.</title>
        <authorList>
            <person name="Fouks B."/>
            <person name="Harrison M.C."/>
            <person name="Mikhailova A.A."/>
            <person name="Marchal E."/>
            <person name="English S."/>
            <person name="Carruthers M."/>
            <person name="Jennings E.C."/>
            <person name="Chiamaka E.L."/>
            <person name="Frigard R.A."/>
            <person name="Pippel M."/>
            <person name="Attardo G.M."/>
            <person name="Benoit J.B."/>
            <person name="Bornberg-Bauer E."/>
            <person name="Tobe S.S."/>
        </authorList>
    </citation>
    <scope>NUCLEOTIDE SEQUENCE</scope>
    <source>
        <strain evidence="1">Stay&amp;Tobe</strain>
    </source>
</reference>
<dbReference type="InterPro" id="IPR016186">
    <property type="entry name" value="C-type_lectin-like/link_sf"/>
</dbReference>
<evidence type="ECO:0000313" key="2">
    <source>
        <dbReference type="Proteomes" id="UP001233999"/>
    </source>
</evidence>
<evidence type="ECO:0008006" key="3">
    <source>
        <dbReference type="Google" id="ProtNLM"/>
    </source>
</evidence>
<proteinExistence type="predicted"/>
<dbReference type="Gene3D" id="3.10.100.10">
    <property type="entry name" value="Mannose-Binding Protein A, subunit A"/>
    <property type="match status" value="1"/>
</dbReference>
<dbReference type="CDD" id="cd00037">
    <property type="entry name" value="CLECT"/>
    <property type="match status" value="1"/>
</dbReference>
<gene>
    <name evidence="1" type="ORF">L9F63_014961</name>
</gene>